<reference evidence="2" key="1">
    <citation type="submission" date="2024-06" db="EMBL/GenBank/DDBJ databases">
        <authorList>
            <person name="Liu X."/>
            <person name="Lenzi L."/>
            <person name="Haldenby T S."/>
            <person name="Uol C."/>
        </authorList>
    </citation>
    <scope>NUCLEOTIDE SEQUENCE</scope>
</reference>
<name>A0AAV2T804_CALDB</name>
<dbReference type="EMBL" id="CAXLJL010000145">
    <property type="protein sequence ID" value="CAL5132895.1"/>
    <property type="molecule type" value="Genomic_DNA"/>
</dbReference>
<dbReference type="Proteomes" id="UP001497525">
    <property type="component" value="Unassembled WGS sequence"/>
</dbReference>
<dbReference type="AlphaFoldDB" id="A0AAV2T804"/>
<evidence type="ECO:0000313" key="2">
    <source>
        <dbReference type="EMBL" id="CAL5132895.1"/>
    </source>
</evidence>
<feature type="transmembrane region" description="Helical" evidence="1">
    <location>
        <begin position="112"/>
        <end position="133"/>
    </location>
</feature>
<organism evidence="2 3">
    <name type="scientific">Calicophoron daubneyi</name>
    <name type="common">Rumen fluke</name>
    <name type="synonym">Paramphistomum daubneyi</name>
    <dbReference type="NCBI Taxonomy" id="300641"/>
    <lineage>
        <taxon>Eukaryota</taxon>
        <taxon>Metazoa</taxon>
        <taxon>Spiralia</taxon>
        <taxon>Lophotrochozoa</taxon>
        <taxon>Platyhelminthes</taxon>
        <taxon>Trematoda</taxon>
        <taxon>Digenea</taxon>
        <taxon>Plagiorchiida</taxon>
        <taxon>Pronocephalata</taxon>
        <taxon>Paramphistomoidea</taxon>
        <taxon>Paramphistomidae</taxon>
        <taxon>Calicophoron</taxon>
    </lineage>
</organism>
<protein>
    <submittedName>
        <fullName evidence="2">Uncharacterized protein</fullName>
    </submittedName>
</protein>
<accession>A0AAV2T804</accession>
<comment type="caution">
    <text evidence="2">The sequence shown here is derived from an EMBL/GenBank/DDBJ whole genome shotgun (WGS) entry which is preliminary data.</text>
</comment>
<keyword evidence="1" id="KW-0812">Transmembrane</keyword>
<feature type="transmembrane region" description="Helical" evidence="1">
    <location>
        <begin position="88"/>
        <end position="106"/>
    </location>
</feature>
<feature type="transmembrane region" description="Helical" evidence="1">
    <location>
        <begin position="46"/>
        <end position="76"/>
    </location>
</feature>
<proteinExistence type="predicted"/>
<keyword evidence="1" id="KW-0472">Membrane</keyword>
<gene>
    <name evidence="2" type="ORF">CDAUBV1_LOCUS5776</name>
</gene>
<keyword evidence="1" id="KW-1133">Transmembrane helix</keyword>
<evidence type="ECO:0000256" key="1">
    <source>
        <dbReference type="SAM" id="Phobius"/>
    </source>
</evidence>
<sequence>MLVVSRFATVLLGCSIAFVCSGLATDYWGCGNLFTQCKDFRKPFVVIGVIGLLLAGVACLSIIFLLDLIGICFGLFASSTGYTTTRFILLYLGSAFLLSGILLFTGEVGYSWSYFVASAGVVSAIQVALLAILSSQCTAKAQRTTVTAP</sequence>
<evidence type="ECO:0000313" key="3">
    <source>
        <dbReference type="Proteomes" id="UP001497525"/>
    </source>
</evidence>